<comment type="caution">
    <text evidence="3">The sequence shown here is derived from an EMBL/GenBank/DDBJ whole genome shotgun (WGS) entry which is preliminary data.</text>
</comment>
<dbReference type="GO" id="GO:0003677">
    <property type="term" value="F:DNA binding"/>
    <property type="evidence" value="ECO:0007669"/>
    <property type="project" value="UniProtKB-KW"/>
</dbReference>
<dbReference type="Proteomes" id="UP000886721">
    <property type="component" value="Unassembled WGS sequence"/>
</dbReference>
<dbReference type="EMBL" id="DXEM01000035">
    <property type="protein sequence ID" value="HIX68820.1"/>
    <property type="molecule type" value="Genomic_DNA"/>
</dbReference>
<feature type="domain" description="HTH cro/C1-type" evidence="2">
    <location>
        <begin position="12"/>
        <end position="66"/>
    </location>
</feature>
<dbReference type="PANTHER" id="PTHR46558">
    <property type="entry name" value="TRACRIPTIONAL REGULATORY PROTEIN-RELATED-RELATED"/>
    <property type="match status" value="1"/>
</dbReference>
<sequence length="122" mass="13608">MELDYKAIGKRIKIARIKKNLTQETVADRIGVTPQHVSNIETGNTSVSLTTLVAIANTLTVSVDELLCDTVLTSKPVFEKEAKEILEDCNEYEIRVLVDVLKATKASMRTVKLFEAKLNEDK</sequence>
<reference evidence="3" key="2">
    <citation type="submission" date="2021-04" db="EMBL/GenBank/DDBJ databases">
        <authorList>
            <person name="Gilroy R."/>
        </authorList>
    </citation>
    <scope>NUCLEOTIDE SEQUENCE</scope>
    <source>
        <strain evidence="3">CHK191-13928</strain>
    </source>
</reference>
<dbReference type="SMART" id="SM00530">
    <property type="entry name" value="HTH_XRE"/>
    <property type="match status" value="1"/>
</dbReference>
<keyword evidence="1" id="KW-0238">DNA-binding</keyword>
<name>A0A9D1WXX1_9FIRM</name>
<evidence type="ECO:0000313" key="4">
    <source>
        <dbReference type="Proteomes" id="UP000886721"/>
    </source>
</evidence>
<accession>A0A9D1WXX1</accession>
<gene>
    <name evidence="3" type="ORF">H9735_11960</name>
</gene>
<dbReference type="AlphaFoldDB" id="A0A9D1WXX1"/>
<evidence type="ECO:0000259" key="2">
    <source>
        <dbReference type="PROSITE" id="PS50943"/>
    </source>
</evidence>
<dbReference type="PANTHER" id="PTHR46558:SF4">
    <property type="entry name" value="DNA-BIDING PHAGE PROTEIN"/>
    <property type="match status" value="1"/>
</dbReference>
<dbReference type="InterPro" id="IPR001387">
    <property type="entry name" value="Cro/C1-type_HTH"/>
</dbReference>
<dbReference type="SUPFAM" id="SSF47413">
    <property type="entry name" value="lambda repressor-like DNA-binding domains"/>
    <property type="match status" value="1"/>
</dbReference>
<protein>
    <submittedName>
        <fullName evidence="3">Helix-turn-helix domain-containing protein</fullName>
    </submittedName>
</protein>
<reference evidence="3" key="1">
    <citation type="journal article" date="2021" name="PeerJ">
        <title>Extensive microbial diversity within the chicken gut microbiome revealed by metagenomics and culture.</title>
        <authorList>
            <person name="Gilroy R."/>
            <person name="Ravi A."/>
            <person name="Getino M."/>
            <person name="Pursley I."/>
            <person name="Horton D.L."/>
            <person name="Alikhan N.F."/>
            <person name="Baker D."/>
            <person name="Gharbi K."/>
            <person name="Hall N."/>
            <person name="Watson M."/>
            <person name="Adriaenssens E.M."/>
            <person name="Foster-Nyarko E."/>
            <person name="Jarju S."/>
            <person name="Secka A."/>
            <person name="Antonio M."/>
            <person name="Oren A."/>
            <person name="Chaudhuri R.R."/>
            <person name="La Ragione R."/>
            <person name="Hildebrand F."/>
            <person name="Pallen M.J."/>
        </authorList>
    </citation>
    <scope>NUCLEOTIDE SEQUENCE</scope>
    <source>
        <strain evidence="3">CHK191-13928</strain>
    </source>
</reference>
<evidence type="ECO:0000256" key="1">
    <source>
        <dbReference type="ARBA" id="ARBA00023125"/>
    </source>
</evidence>
<dbReference type="Pfam" id="PF01381">
    <property type="entry name" value="HTH_3"/>
    <property type="match status" value="1"/>
</dbReference>
<organism evidence="3 4">
    <name type="scientific">Candidatus Anaerostipes excrementavium</name>
    <dbReference type="NCBI Taxonomy" id="2838463"/>
    <lineage>
        <taxon>Bacteria</taxon>
        <taxon>Bacillati</taxon>
        <taxon>Bacillota</taxon>
        <taxon>Clostridia</taxon>
        <taxon>Lachnospirales</taxon>
        <taxon>Lachnospiraceae</taxon>
        <taxon>Anaerostipes</taxon>
    </lineage>
</organism>
<dbReference type="CDD" id="cd00093">
    <property type="entry name" value="HTH_XRE"/>
    <property type="match status" value="1"/>
</dbReference>
<dbReference type="PROSITE" id="PS50943">
    <property type="entry name" value="HTH_CROC1"/>
    <property type="match status" value="1"/>
</dbReference>
<evidence type="ECO:0000313" key="3">
    <source>
        <dbReference type="EMBL" id="HIX68820.1"/>
    </source>
</evidence>
<dbReference type="Gene3D" id="1.10.260.40">
    <property type="entry name" value="lambda repressor-like DNA-binding domains"/>
    <property type="match status" value="1"/>
</dbReference>
<dbReference type="InterPro" id="IPR010982">
    <property type="entry name" value="Lambda_DNA-bd_dom_sf"/>
</dbReference>
<proteinExistence type="predicted"/>